<dbReference type="Gene3D" id="3.30.450.20">
    <property type="entry name" value="PAS domain"/>
    <property type="match status" value="2"/>
</dbReference>
<dbReference type="InterPro" id="IPR013655">
    <property type="entry name" value="PAS_fold_3"/>
</dbReference>
<dbReference type="Proteomes" id="UP000316270">
    <property type="component" value="Chromosome 13"/>
</dbReference>
<dbReference type="Gene3D" id="3.40.50.2300">
    <property type="match status" value="1"/>
</dbReference>
<dbReference type="GO" id="GO:0000160">
    <property type="term" value="P:phosphorelay signal transduction system"/>
    <property type="evidence" value="ECO:0007669"/>
    <property type="project" value="InterPro"/>
</dbReference>
<dbReference type="InterPro" id="IPR035965">
    <property type="entry name" value="PAS-like_dom_sf"/>
</dbReference>
<dbReference type="CDD" id="cd00130">
    <property type="entry name" value="PAS"/>
    <property type="match status" value="1"/>
</dbReference>
<proteinExistence type="predicted"/>
<evidence type="ECO:0000259" key="4">
    <source>
        <dbReference type="PROSITE" id="PS50110"/>
    </source>
</evidence>
<evidence type="ECO:0008006" key="7">
    <source>
        <dbReference type="Google" id="ProtNLM"/>
    </source>
</evidence>
<dbReference type="InterPro" id="IPR011006">
    <property type="entry name" value="CheY-like_superfamily"/>
</dbReference>
<dbReference type="AlphaFoldDB" id="A0A517LID1"/>
<keyword evidence="1 2" id="KW-0597">Phosphoprotein</keyword>
<dbReference type="SUPFAM" id="SSF55874">
    <property type="entry name" value="ATPase domain of HSP90 chaperone/DNA topoisomerase II/histidine kinase"/>
    <property type="match status" value="1"/>
</dbReference>
<dbReference type="InterPro" id="IPR036890">
    <property type="entry name" value="HATPase_C_sf"/>
</dbReference>
<dbReference type="InterPro" id="IPR001789">
    <property type="entry name" value="Sig_transdc_resp-reg_receiver"/>
</dbReference>
<dbReference type="SMART" id="SM00387">
    <property type="entry name" value="HATPase_c"/>
    <property type="match status" value="1"/>
</dbReference>
<dbReference type="PROSITE" id="PS50109">
    <property type="entry name" value="HIS_KIN"/>
    <property type="match status" value="1"/>
</dbReference>
<gene>
    <name evidence="5" type="ORF">FKW77_002968</name>
</gene>
<dbReference type="InterPro" id="IPR003594">
    <property type="entry name" value="HATPase_dom"/>
</dbReference>
<dbReference type="EMBL" id="CP042197">
    <property type="protein sequence ID" value="QDS75399.1"/>
    <property type="molecule type" value="Genomic_DNA"/>
</dbReference>
<dbReference type="NCBIfam" id="TIGR00229">
    <property type="entry name" value="sensory_box"/>
    <property type="match status" value="1"/>
</dbReference>
<dbReference type="SUPFAM" id="SSF52172">
    <property type="entry name" value="CheY-like"/>
    <property type="match status" value="1"/>
</dbReference>
<name>A0A517LID1_9PEZI</name>
<accession>A0A517LID1</accession>
<evidence type="ECO:0000259" key="3">
    <source>
        <dbReference type="PROSITE" id="PS50109"/>
    </source>
</evidence>
<dbReference type="InterPro" id="IPR050956">
    <property type="entry name" value="2C_system_His_kinase"/>
</dbReference>
<dbReference type="InterPro" id="IPR058846">
    <property type="entry name" value="PAS-like"/>
</dbReference>
<sequence length="842" mass="94945">MDLALPSLSSYLNADPSPSFIIPFDLEKPINFQLHFCNHAFNNDFGLRLLLHSEDKPAKLFRAWCQTVRHWRDLYEFANHSWTAFTVDGKLKAIRSAPRPLEVVPTNGGLLHSPSASSIASGPIDLQEKLKDANIAIEKLDGLRGLDISQVGTFVYNAYGRLLKANKAYYEMSGHPRAASDHVDFAFMDLVYPDDTELVMSKWNTLLQGISIYFEMRWKRSGKDQSFVADSDNASSLVHDEFLWIATTCVPIVDDAGNIICISGNTVDISAQKRIETEATRRAEALERAKASEARFAHFAEIAPIGIFIYDGHKVIHSAFCYHPRCSNNYEKLTFGNEKCFEIIGHPKSPLEDLDWDSHMHPEDVHKGHEAWRLVLDEKRRAALEWRTRKSWTNAEGIERQCWVESIAIPELDSNGNVTRVFGIVNDITRHKDMEDLQRTRIEEALEAKLQKEKYCFCAMLMCLHQKNIVDDVLTLSKLDSNMISIVPTQSQPAEVVQSTLKMFEGECLKEGIVLSFVQDQSLQDLGMAWLMFDPLRFNQILINLLTNAIKFTRTRPIRKIVITLGIDSHRPSDHWGDKITFAENKTISQDLFDNPAWGTGRETFLWVKVEDTGCGLTAKEQSRLFNKFTQANSRTHIKYGGSGLGLFISKSLTELSNGNIGVSSEPDIGTTFAFFISTRISTISPKAHDDTFTDSQYSAESPSSPIRVLIVEDNLVNQKVLSKQLEKAGYVVQIAGHGEEALSFLRTTRFWRDKVISGVDLSVVLMDIEMPVMDGLECARRIRALQKSGELVSHVPIMAVSANARSEQIRSAREAGMDDAIAKPFRIAELLPKIETLARRW</sequence>
<dbReference type="PROSITE" id="PS50110">
    <property type="entry name" value="RESPONSE_REGULATORY"/>
    <property type="match status" value="1"/>
</dbReference>
<protein>
    <recommendedName>
        <fullName evidence="7">Histidine kinase</fullName>
    </recommendedName>
</protein>
<dbReference type="OrthoDB" id="303614at2759"/>
<dbReference type="CDD" id="cd17546">
    <property type="entry name" value="REC_hyHK_CKI1_RcsC-like"/>
    <property type="match status" value="1"/>
</dbReference>
<keyword evidence="6" id="KW-1185">Reference proteome</keyword>
<dbReference type="InterPro" id="IPR000014">
    <property type="entry name" value="PAS"/>
</dbReference>
<organism evidence="5 6">
    <name type="scientific">Venturia effusa</name>
    <dbReference type="NCBI Taxonomy" id="50376"/>
    <lineage>
        <taxon>Eukaryota</taxon>
        <taxon>Fungi</taxon>
        <taxon>Dikarya</taxon>
        <taxon>Ascomycota</taxon>
        <taxon>Pezizomycotina</taxon>
        <taxon>Dothideomycetes</taxon>
        <taxon>Pleosporomycetidae</taxon>
        <taxon>Venturiales</taxon>
        <taxon>Venturiaceae</taxon>
        <taxon>Venturia</taxon>
    </lineage>
</organism>
<dbReference type="InterPro" id="IPR005467">
    <property type="entry name" value="His_kinase_dom"/>
</dbReference>
<dbReference type="PRINTS" id="PR00344">
    <property type="entry name" value="BCTRLSENSOR"/>
</dbReference>
<dbReference type="PANTHER" id="PTHR43719">
    <property type="entry name" value="TWO-COMPONENT HISTIDINE KINASE"/>
    <property type="match status" value="1"/>
</dbReference>
<dbReference type="Pfam" id="PF00072">
    <property type="entry name" value="Response_reg"/>
    <property type="match status" value="1"/>
</dbReference>
<dbReference type="GO" id="GO:0016772">
    <property type="term" value="F:transferase activity, transferring phosphorus-containing groups"/>
    <property type="evidence" value="ECO:0007669"/>
    <property type="project" value="InterPro"/>
</dbReference>
<dbReference type="SUPFAM" id="SSF55785">
    <property type="entry name" value="PYP-like sensor domain (PAS domain)"/>
    <property type="match status" value="2"/>
</dbReference>
<dbReference type="STRING" id="50376.A0A517LID1"/>
<dbReference type="Pfam" id="PF02518">
    <property type="entry name" value="HATPase_c"/>
    <property type="match status" value="1"/>
</dbReference>
<evidence type="ECO:0000313" key="6">
    <source>
        <dbReference type="Proteomes" id="UP000316270"/>
    </source>
</evidence>
<feature type="modified residue" description="4-aspartylphosphate" evidence="2">
    <location>
        <position position="768"/>
    </location>
</feature>
<evidence type="ECO:0000256" key="2">
    <source>
        <dbReference type="PROSITE-ProRule" id="PRU00169"/>
    </source>
</evidence>
<dbReference type="InterPro" id="IPR004358">
    <property type="entry name" value="Sig_transdc_His_kin-like_C"/>
</dbReference>
<reference evidence="5 6" key="1">
    <citation type="submission" date="2019-07" db="EMBL/GenBank/DDBJ databases">
        <title>Finished genome of Venturia effusa.</title>
        <authorList>
            <person name="Young C.A."/>
            <person name="Cox M.P."/>
            <person name="Ganley A.R.D."/>
            <person name="David W.J."/>
        </authorList>
    </citation>
    <scope>NUCLEOTIDE SEQUENCE [LARGE SCALE GENOMIC DNA]</scope>
    <source>
        <strain evidence="6">albino</strain>
    </source>
</reference>
<dbReference type="Pfam" id="PF08447">
    <property type="entry name" value="PAS_3"/>
    <property type="match status" value="1"/>
</dbReference>
<feature type="domain" description="Response regulatory" evidence="4">
    <location>
        <begin position="708"/>
        <end position="839"/>
    </location>
</feature>
<evidence type="ECO:0000256" key="1">
    <source>
        <dbReference type="ARBA" id="ARBA00022553"/>
    </source>
</evidence>
<dbReference type="SMART" id="SM00448">
    <property type="entry name" value="REC"/>
    <property type="match status" value="1"/>
</dbReference>
<dbReference type="Gene3D" id="3.30.565.10">
    <property type="entry name" value="Histidine kinase-like ATPase, C-terminal domain"/>
    <property type="match status" value="1"/>
</dbReference>
<evidence type="ECO:0000313" key="5">
    <source>
        <dbReference type="EMBL" id="QDS75399.1"/>
    </source>
</evidence>
<feature type="domain" description="Histidine kinase" evidence="3">
    <location>
        <begin position="468"/>
        <end position="681"/>
    </location>
</feature>
<dbReference type="Pfam" id="PF26131">
    <property type="entry name" value="PAS-like"/>
    <property type="match status" value="1"/>
</dbReference>
<dbReference type="PANTHER" id="PTHR43719:SF30">
    <property type="entry name" value="TWO-COMPONENT SYSTEM RESPONSE REGULATOR"/>
    <property type="match status" value="1"/>
</dbReference>